<evidence type="ECO:0000256" key="1">
    <source>
        <dbReference type="SAM" id="MobiDB-lite"/>
    </source>
</evidence>
<reference evidence="2" key="1">
    <citation type="submission" date="2020-07" db="EMBL/GenBank/DDBJ databases">
        <authorList>
            <person name="Tarantini F.S."/>
            <person name="Hong K.W."/>
            <person name="Chan K.G."/>
        </authorList>
    </citation>
    <scope>NUCLEOTIDE SEQUENCE</scope>
    <source>
        <strain evidence="2">32-07</strain>
    </source>
</reference>
<sequence length="58" mass="5856">MGRGCLNTAAREVADHVEARVGASGDDQPPGVGGEAAVRVPRGALCEQGRDEPLRGSG</sequence>
<protein>
    <submittedName>
        <fullName evidence="2">Uncharacterized protein</fullName>
    </submittedName>
</protein>
<dbReference type="EMBL" id="CP059572">
    <property type="protein sequence ID" value="QXJ22835.1"/>
    <property type="molecule type" value="Genomic_DNA"/>
</dbReference>
<gene>
    <name evidence="2" type="ORF">AGRA3207_003898</name>
</gene>
<accession>A0ABX8QVP0</accession>
<proteinExistence type="predicted"/>
<dbReference type="RefSeq" id="WP_231336172.1">
    <property type="nucleotide sequence ID" value="NZ_CP059572.1"/>
</dbReference>
<feature type="compositionally biased region" description="Basic and acidic residues" evidence="1">
    <location>
        <begin position="48"/>
        <end position="58"/>
    </location>
</feature>
<name>A0ABX8QVP0_9ACTN</name>
<evidence type="ECO:0000313" key="3">
    <source>
        <dbReference type="Proteomes" id="UP001049518"/>
    </source>
</evidence>
<keyword evidence="3" id="KW-1185">Reference proteome</keyword>
<evidence type="ECO:0000313" key="2">
    <source>
        <dbReference type="EMBL" id="QXJ22835.1"/>
    </source>
</evidence>
<organism evidence="2 3">
    <name type="scientific">Actinomadura graeca</name>
    <dbReference type="NCBI Taxonomy" id="2750812"/>
    <lineage>
        <taxon>Bacteria</taxon>
        <taxon>Bacillati</taxon>
        <taxon>Actinomycetota</taxon>
        <taxon>Actinomycetes</taxon>
        <taxon>Streptosporangiales</taxon>
        <taxon>Thermomonosporaceae</taxon>
        <taxon>Actinomadura</taxon>
    </lineage>
</organism>
<feature type="region of interest" description="Disordered" evidence="1">
    <location>
        <begin position="21"/>
        <end position="58"/>
    </location>
</feature>
<dbReference type="Proteomes" id="UP001049518">
    <property type="component" value="Chromosome"/>
</dbReference>